<evidence type="ECO:0000313" key="2">
    <source>
        <dbReference type="EMBL" id="CDQ94663.1"/>
    </source>
</evidence>
<accession>A0A060YS43</accession>
<evidence type="ECO:0000259" key="1">
    <source>
        <dbReference type="PROSITE" id="PS50188"/>
    </source>
</evidence>
<dbReference type="PANTHER" id="PTHR24103">
    <property type="entry name" value="E3 UBIQUITIN-PROTEIN LIGASE TRIM"/>
    <property type="match status" value="1"/>
</dbReference>
<feature type="domain" description="B30.2/SPRY" evidence="1">
    <location>
        <begin position="1"/>
        <end position="171"/>
    </location>
</feature>
<reference evidence="2" key="2">
    <citation type="submission" date="2014-03" db="EMBL/GenBank/DDBJ databases">
        <authorList>
            <person name="Genoscope - CEA"/>
        </authorList>
    </citation>
    <scope>NUCLEOTIDE SEQUENCE</scope>
</reference>
<proteinExistence type="predicted"/>
<dbReference type="EMBL" id="FR918322">
    <property type="protein sequence ID" value="CDQ94663.1"/>
    <property type="molecule type" value="Genomic_DNA"/>
</dbReference>
<dbReference type="STRING" id="8022.A0A060YS43"/>
<dbReference type="InterPro" id="IPR003879">
    <property type="entry name" value="Butyrophylin_SPRY"/>
</dbReference>
<dbReference type="SUPFAM" id="SSF49899">
    <property type="entry name" value="Concanavalin A-like lectins/glucanases"/>
    <property type="match status" value="1"/>
</dbReference>
<reference evidence="2" key="1">
    <citation type="journal article" date="2014" name="Nat. Commun.">
        <title>The rainbow trout genome provides novel insights into evolution after whole-genome duplication in vertebrates.</title>
        <authorList>
            <person name="Berthelot C."/>
            <person name="Brunet F."/>
            <person name="Chalopin D."/>
            <person name="Juanchich A."/>
            <person name="Bernard M."/>
            <person name="Noel B."/>
            <person name="Bento P."/>
            <person name="Da Silva C."/>
            <person name="Labadie K."/>
            <person name="Alberti A."/>
            <person name="Aury J.M."/>
            <person name="Louis A."/>
            <person name="Dehais P."/>
            <person name="Bardou P."/>
            <person name="Montfort J."/>
            <person name="Klopp C."/>
            <person name="Cabau C."/>
            <person name="Gaspin C."/>
            <person name="Thorgaard G.H."/>
            <person name="Boussaha M."/>
            <person name="Quillet E."/>
            <person name="Guyomard R."/>
            <person name="Galiana D."/>
            <person name="Bobe J."/>
            <person name="Volff J.N."/>
            <person name="Genet C."/>
            <person name="Wincker P."/>
            <person name="Jaillon O."/>
            <person name="Roest Crollius H."/>
            <person name="Guiguen Y."/>
        </authorList>
    </citation>
    <scope>NUCLEOTIDE SEQUENCE [LARGE SCALE GENOMIC DNA]</scope>
</reference>
<dbReference type="SMART" id="SM00589">
    <property type="entry name" value="PRY"/>
    <property type="match status" value="1"/>
</dbReference>
<dbReference type="Pfam" id="PF13765">
    <property type="entry name" value="PRY"/>
    <property type="match status" value="1"/>
</dbReference>
<protein>
    <recommendedName>
        <fullName evidence="1">B30.2/SPRY domain-containing protein</fullName>
    </recommendedName>
</protein>
<sequence length="171" mass="19897">MQQYAVDVILDTNTEQPYLILSEDGKQLTLGDTKQSLHDNPPKAFHRDASPFVWMSFVWSTILFTYGKRLRVKNPAALQFLTQTSVPGNYYHAPFKGTYIFCLVYSPLWRSCLHLCPLLIRSPRRLRVFVDYEMSQVSFYDVEASFHINSITGYTFTEKLYSSVQTLMRMV</sequence>
<evidence type="ECO:0000313" key="3">
    <source>
        <dbReference type="Proteomes" id="UP000193380"/>
    </source>
</evidence>
<dbReference type="AlphaFoldDB" id="A0A060YS43"/>
<dbReference type="Proteomes" id="UP000193380">
    <property type="component" value="Unassembled WGS sequence"/>
</dbReference>
<organism evidence="2 3">
    <name type="scientific">Oncorhynchus mykiss</name>
    <name type="common">Rainbow trout</name>
    <name type="synonym">Salmo gairdneri</name>
    <dbReference type="NCBI Taxonomy" id="8022"/>
    <lineage>
        <taxon>Eukaryota</taxon>
        <taxon>Metazoa</taxon>
        <taxon>Chordata</taxon>
        <taxon>Craniata</taxon>
        <taxon>Vertebrata</taxon>
        <taxon>Euteleostomi</taxon>
        <taxon>Actinopterygii</taxon>
        <taxon>Neopterygii</taxon>
        <taxon>Teleostei</taxon>
        <taxon>Protacanthopterygii</taxon>
        <taxon>Salmoniformes</taxon>
        <taxon>Salmonidae</taxon>
        <taxon>Salmoninae</taxon>
        <taxon>Oncorhynchus</taxon>
    </lineage>
</organism>
<dbReference type="PaxDb" id="8022-A0A060YS43"/>
<dbReference type="InterPro" id="IPR050143">
    <property type="entry name" value="TRIM/RBCC"/>
</dbReference>
<dbReference type="PRINTS" id="PR01407">
    <property type="entry name" value="BUTYPHLNCDUF"/>
</dbReference>
<dbReference type="InterPro" id="IPR043136">
    <property type="entry name" value="B30.2/SPRY_sf"/>
</dbReference>
<gene>
    <name evidence="2" type="ORF">GSONMT00036070001</name>
</gene>
<dbReference type="InterPro" id="IPR013320">
    <property type="entry name" value="ConA-like_dom_sf"/>
</dbReference>
<dbReference type="InterPro" id="IPR006574">
    <property type="entry name" value="PRY"/>
</dbReference>
<name>A0A060YS43_ONCMY</name>
<dbReference type="InterPro" id="IPR001870">
    <property type="entry name" value="B30.2/SPRY"/>
</dbReference>
<dbReference type="PROSITE" id="PS50188">
    <property type="entry name" value="B302_SPRY"/>
    <property type="match status" value="1"/>
</dbReference>
<dbReference type="Gene3D" id="2.60.120.920">
    <property type="match status" value="2"/>
</dbReference>